<feature type="transmembrane region" description="Helical" evidence="5">
    <location>
        <begin position="133"/>
        <end position="157"/>
    </location>
</feature>
<dbReference type="PRINTS" id="PR01840">
    <property type="entry name" value="TATCFAMILY"/>
</dbReference>
<dbReference type="EMBL" id="KF901277">
    <property type="protein sequence ID" value="AIF24950.1"/>
    <property type="molecule type" value="Genomic_DNA"/>
</dbReference>
<keyword evidence="3 5" id="KW-1133">Transmembrane helix</keyword>
<comment type="subcellular location">
    <subcellularLocation>
        <location evidence="1">Membrane</location>
        <topology evidence="1">Multi-pass membrane protein</topology>
    </subcellularLocation>
</comment>
<dbReference type="PANTHER" id="PTHR30371">
    <property type="entry name" value="SEC-INDEPENDENT PROTEIN TRANSLOCASE PROTEIN TATC"/>
    <property type="match status" value="1"/>
</dbReference>
<sequence length="216" mass="24437">MYFLLAAIVFASVFYIAPDIIEWLSDRLLPEDATLIYLSPAEYLILKMRVAGYAAISSTAIIAMIHIWRIIRSRSMLPEISFTNLMLIFVIALLLFSMGMLYSLELMLPTVLEYLQNDAAQAGLETTYSLSAFYHFVFLLTFSLGLTFQLPLIIMLMLRLELATVEQLAEYRSHLVAVFFILAALITPPDVISQFLLAVPLMVLYETSILIGKFTT</sequence>
<evidence type="ECO:0000256" key="5">
    <source>
        <dbReference type="SAM" id="Phobius"/>
    </source>
</evidence>
<protein>
    <submittedName>
        <fullName evidence="6">Protein translocase subunit (TatC)</fullName>
    </submittedName>
</protein>
<dbReference type="Pfam" id="PF00902">
    <property type="entry name" value="TatC"/>
    <property type="match status" value="1"/>
</dbReference>
<evidence type="ECO:0000313" key="6">
    <source>
        <dbReference type="EMBL" id="AIF24950.1"/>
    </source>
</evidence>
<name>A0A075IB12_9EURY</name>
<dbReference type="GO" id="GO:0033281">
    <property type="term" value="C:TAT protein transport complex"/>
    <property type="evidence" value="ECO:0007669"/>
    <property type="project" value="TreeGrafter"/>
</dbReference>
<dbReference type="GO" id="GO:0009977">
    <property type="term" value="F:proton motive force dependent protein transmembrane transporter activity"/>
    <property type="evidence" value="ECO:0007669"/>
    <property type="project" value="TreeGrafter"/>
</dbReference>
<gene>
    <name evidence="6" type="primary">tatC</name>
</gene>
<accession>A0A075IB12</accession>
<proteinExistence type="predicted"/>
<organism evidence="6">
    <name type="scientific">uncultured marine group II/III euryarchaeote SAT1000_41_C12</name>
    <dbReference type="NCBI Taxonomy" id="1456583"/>
    <lineage>
        <taxon>Archaea</taxon>
        <taxon>Methanobacteriati</taxon>
        <taxon>Methanobacteriota</taxon>
        <taxon>environmental samples</taxon>
    </lineage>
</organism>
<keyword evidence="4 5" id="KW-0472">Membrane</keyword>
<evidence type="ECO:0000256" key="4">
    <source>
        <dbReference type="ARBA" id="ARBA00023136"/>
    </source>
</evidence>
<evidence type="ECO:0000256" key="1">
    <source>
        <dbReference type="ARBA" id="ARBA00004141"/>
    </source>
</evidence>
<reference evidence="6" key="1">
    <citation type="journal article" date="2014" name="Genome Biol. Evol.">
        <title>Pangenome evidence for extensive interdomain horizontal transfer affecting lineage core and shell genes in uncultured planktonic thaumarchaeota and euryarchaeota.</title>
        <authorList>
            <person name="Deschamps P."/>
            <person name="Zivanovic Y."/>
            <person name="Moreira D."/>
            <person name="Rodriguez-Valera F."/>
            <person name="Lopez-Garcia P."/>
        </authorList>
    </citation>
    <scope>NUCLEOTIDE SEQUENCE</scope>
</reference>
<dbReference type="InterPro" id="IPR002033">
    <property type="entry name" value="TatC"/>
</dbReference>
<dbReference type="GO" id="GO:0065002">
    <property type="term" value="P:intracellular protein transmembrane transport"/>
    <property type="evidence" value="ECO:0007669"/>
    <property type="project" value="TreeGrafter"/>
</dbReference>
<dbReference type="PANTHER" id="PTHR30371:SF0">
    <property type="entry name" value="SEC-INDEPENDENT PROTEIN TRANSLOCASE PROTEIN TATC, CHLOROPLASTIC-RELATED"/>
    <property type="match status" value="1"/>
</dbReference>
<evidence type="ECO:0000256" key="2">
    <source>
        <dbReference type="ARBA" id="ARBA00022692"/>
    </source>
</evidence>
<evidence type="ECO:0000256" key="3">
    <source>
        <dbReference type="ARBA" id="ARBA00022989"/>
    </source>
</evidence>
<dbReference type="AlphaFoldDB" id="A0A075IB12"/>
<keyword evidence="2 5" id="KW-0812">Transmembrane</keyword>
<dbReference type="GO" id="GO:0043953">
    <property type="term" value="P:protein transport by the Tat complex"/>
    <property type="evidence" value="ECO:0007669"/>
    <property type="project" value="TreeGrafter"/>
</dbReference>
<feature type="transmembrane region" description="Helical" evidence="5">
    <location>
        <begin position="169"/>
        <end position="186"/>
    </location>
</feature>
<feature type="transmembrane region" description="Helical" evidence="5">
    <location>
        <begin position="83"/>
        <end position="104"/>
    </location>
</feature>
<feature type="transmembrane region" description="Helical" evidence="5">
    <location>
        <begin position="50"/>
        <end position="71"/>
    </location>
</feature>